<comment type="caution">
    <text evidence="2">The sequence shown here is derived from an EMBL/GenBank/DDBJ whole genome shotgun (WGS) entry which is preliminary data.</text>
</comment>
<dbReference type="InterPro" id="IPR013321">
    <property type="entry name" value="Arc_rbn_hlx_hlx"/>
</dbReference>
<dbReference type="Proteomes" id="UP000282574">
    <property type="component" value="Unassembled WGS sequence"/>
</dbReference>
<dbReference type="RefSeq" id="WP_199755948.1">
    <property type="nucleotide sequence ID" value="NZ_JAVKZF010000004.1"/>
</dbReference>
<gene>
    <name evidence="2" type="ORF">DSM107010_65490</name>
</gene>
<dbReference type="GO" id="GO:0006355">
    <property type="term" value="P:regulation of DNA-templated transcription"/>
    <property type="evidence" value="ECO:0007669"/>
    <property type="project" value="InterPro"/>
</dbReference>
<evidence type="ECO:0000313" key="2">
    <source>
        <dbReference type="EMBL" id="RUT01421.1"/>
    </source>
</evidence>
<keyword evidence="3" id="KW-1185">Reference proteome</keyword>
<proteinExistence type="predicted"/>
<accession>A0AB37UA38</accession>
<organism evidence="2 3">
    <name type="scientific">Chroococcidiopsis cubana SAG 39.79</name>
    <dbReference type="NCBI Taxonomy" id="388085"/>
    <lineage>
        <taxon>Bacteria</taxon>
        <taxon>Bacillati</taxon>
        <taxon>Cyanobacteriota</taxon>
        <taxon>Cyanophyceae</taxon>
        <taxon>Chroococcidiopsidales</taxon>
        <taxon>Chroococcidiopsidaceae</taxon>
        <taxon>Chroococcidiopsis</taxon>
    </lineage>
</organism>
<dbReference type="SUPFAM" id="SSF47598">
    <property type="entry name" value="Ribbon-helix-helix"/>
    <property type="match status" value="1"/>
</dbReference>
<evidence type="ECO:0000259" key="1">
    <source>
        <dbReference type="Pfam" id="PF22513"/>
    </source>
</evidence>
<name>A0AB37UA38_9CYAN</name>
<reference evidence="2 3" key="1">
    <citation type="journal article" date="2019" name="Genome Biol. Evol.">
        <title>Day and night: Metabolic profiles and evolutionary relationships of six axenic non-marine cyanobacteria.</title>
        <authorList>
            <person name="Will S.E."/>
            <person name="Henke P."/>
            <person name="Boedeker C."/>
            <person name="Huang S."/>
            <person name="Brinkmann H."/>
            <person name="Rohde M."/>
            <person name="Jarek M."/>
            <person name="Friedl T."/>
            <person name="Seufert S."/>
            <person name="Schumacher M."/>
            <person name="Overmann J."/>
            <person name="Neumann-Schaal M."/>
            <person name="Petersen J."/>
        </authorList>
    </citation>
    <scope>NUCLEOTIDE SEQUENCE [LARGE SCALE GENOMIC DNA]</scope>
    <source>
        <strain evidence="2 3">SAG 39.79</strain>
    </source>
</reference>
<dbReference type="Pfam" id="PF22513">
    <property type="entry name" value="FitA-like_RHH"/>
    <property type="match status" value="1"/>
</dbReference>
<dbReference type="InterPro" id="IPR010985">
    <property type="entry name" value="Ribbon_hlx_hlx"/>
</dbReference>
<dbReference type="Gene3D" id="1.10.1220.10">
    <property type="entry name" value="Met repressor-like"/>
    <property type="match status" value="1"/>
</dbReference>
<dbReference type="InterPro" id="IPR053853">
    <property type="entry name" value="FitA-like_RHH"/>
</dbReference>
<feature type="domain" description="Antitoxin FitA-like ribbon-helix-helix" evidence="1">
    <location>
        <begin position="15"/>
        <end position="51"/>
    </location>
</feature>
<sequence>MLQFCYQDRGDPMVNISLRDVPDELYQQLKQMAELERRSVNQQILILLERSLKLHQRPSAEVWQQIEQRREVIRARVGLTPDSAELIAEDRSR</sequence>
<dbReference type="AlphaFoldDB" id="A0AB37UA38"/>
<evidence type="ECO:0000313" key="3">
    <source>
        <dbReference type="Proteomes" id="UP000282574"/>
    </source>
</evidence>
<protein>
    <recommendedName>
        <fullName evidence="1">Antitoxin FitA-like ribbon-helix-helix domain-containing protein</fullName>
    </recommendedName>
</protein>
<dbReference type="EMBL" id="RSCK01000126">
    <property type="protein sequence ID" value="RUT01421.1"/>
    <property type="molecule type" value="Genomic_DNA"/>
</dbReference>